<sequence>MNGKPRRCGPAGGPACRVEWACGASRVQQRGRGGRAAGPINWAPEGGWEMGEGGAVRWTGPRGQRQSISRQTRWGAWSNPFGFHSFEGRNSGGGSGSSSSTQKTVVGRACSSIAQAGWPADKVFLSQRVVCAALQRGSFWLGRQAVTHGAVSDALPTLRGAVG</sequence>
<dbReference type="VEuPathDB" id="FungiDB:GGTG_07774"/>
<accession>J3P2M8</accession>
<reference evidence="3" key="4">
    <citation type="journal article" date="2015" name="G3 (Bethesda)">
        <title>Genome sequences of three phytopathogenic species of the Magnaporthaceae family of fungi.</title>
        <authorList>
            <person name="Okagaki L.H."/>
            <person name="Nunes C.C."/>
            <person name="Sailsbery J."/>
            <person name="Clay B."/>
            <person name="Brown D."/>
            <person name="John T."/>
            <person name="Oh Y."/>
            <person name="Young N."/>
            <person name="Fitzgerald M."/>
            <person name="Haas B.J."/>
            <person name="Zeng Q."/>
            <person name="Young S."/>
            <person name="Adiconis X."/>
            <person name="Fan L."/>
            <person name="Levin J.Z."/>
            <person name="Mitchell T.K."/>
            <person name="Okubara P.A."/>
            <person name="Farman M.L."/>
            <person name="Kohn L.M."/>
            <person name="Birren B."/>
            <person name="Ma L.-J."/>
            <person name="Dean R.A."/>
        </authorList>
    </citation>
    <scope>NUCLEOTIDE SEQUENCE</scope>
    <source>
        <strain evidence="3">R3-111a-1</strain>
    </source>
</reference>
<dbReference type="HOGENOM" id="CLU_1627148_0_0_1"/>
<evidence type="ECO:0000313" key="4">
    <source>
        <dbReference type="Proteomes" id="UP000006039"/>
    </source>
</evidence>
<reference evidence="2" key="2">
    <citation type="submission" date="2010-07" db="EMBL/GenBank/DDBJ databases">
        <authorList>
            <consortium name="The Broad Institute Genome Sequencing Platform"/>
            <consortium name="Broad Institute Genome Sequencing Center for Infectious Disease"/>
            <person name="Ma L.-J."/>
            <person name="Dead R."/>
            <person name="Young S."/>
            <person name="Zeng Q."/>
            <person name="Koehrsen M."/>
            <person name="Alvarado L."/>
            <person name="Berlin A."/>
            <person name="Chapman S.B."/>
            <person name="Chen Z."/>
            <person name="Freedman E."/>
            <person name="Gellesch M."/>
            <person name="Goldberg J."/>
            <person name="Griggs A."/>
            <person name="Gujja S."/>
            <person name="Heilman E.R."/>
            <person name="Heiman D."/>
            <person name="Hepburn T."/>
            <person name="Howarth C."/>
            <person name="Jen D."/>
            <person name="Larson L."/>
            <person name="Mehta T."/>
            <person name="Neiman D."/>
            <person name="Pearson M."/>
            <person name="Roberts A."/>
            <person name="Saif S."/>
            <person name="Shea T."/>
            <person name="Shenoy N."/>
            <person name="Sisk P."/>
            <person name="Stolte C."/>
            <person name="Sykes S."/>
            <person name="Walk T."/>
            <person name="White J."/>
            <person name="Yandava C."/>
            <person name="Haas B."/>
            <person name="Nusbaum C."/>
            <person name="Birren B."/>
        </authorList>
    </citation>
    <scope>NUCLEOTIDE SEQUENCE</scope>
    <source>
        <strain evidence="2">R3-111a-1</strain>
    </source>
</reference>
<keyword evidence="4" id="KW-1185">Reference proteome</keyword>
<dbReference type="EMBL" id="GL385398">
    <property type="protein sequence ID" value="EJT73920.1"/>
    <property type="molecule type" value="Genomic_DNA"/>
</dbReference>
<reference evidence="3" key="5">
    <citation type="submission" date="2018-04" db="UniProtKB">
        <authorList>
            <consortium name="EnsemblFungi"/>
        </authorList>
    </citation>
    <scope>IDENTIFICATION</scope>
    <source>
        <strain evidence="3">R3-111a-1</strain>
    </source>
</reference>
<dbReference type="EnsemblFungi" id="EJT73920">
    <property type="protein sequence ID" value="EJT73920"/>
    <property type="gene ID" value="GGTG_07774"/>
</dbReference>
<proteinExistence type="predicted"/>
<gene>
    <name evidence="3" type="primary">20348232</name>
    <name evidence="2" type="ORF">GGTG_07774</name>
</gene>
<reference evidence="2" key="3">
    <citation type="submission" date="2010-09" db="EMBL/GenBank/DDBJ databases">
        <title>Annotation of Gaeumannomyces graminis var. tritici R3-111a-1.</title>
        <authorList>
            <consortium name="The Broad Institute Genome Sequencing Platform"/>
            <person name="Ma L.-J."/>
            <person name="Dead R."/>
            <person name="Young S.K."/>
            <person name="Zeng Q."/>
            <person name="Gargeya S."/>
            <person name="Fitzgerald M."/>
            <person name="Haas B."/>
            <person name="Abouelleil A."/>
            <person name="Alvarado L."/>
            <person name="Arachchi H.M."/>
            <person name="Berlin A."/>
            <person name="Brown A."/>
            <person name="Chapman S.B."/>
            <person name="Chen Z."/>
            <person name="Dunbar C."/>
            <person name="Freedman E."/>
            <person name="Gearin G."/>
            <person name="Gellesch M."/>
            <person name="Goldberg J."/>
            <person name="Griggs A."/>
            <person name="Gujja S."/>
            <person name="Heiman D."/>
            <person name="Howarth C."/>
            <person name="Larson L."/>
            <person name="Lui A."/>
            <person name="MacDonald P.J.P."/>
            <person name="Mehta T."/>
            <person name="Montmayeur A."/>
            <person name="Murphy C."/>
            <person name="Neiman D."/>
            <person name="Pearson M."/>
            <person name="Priest M."/>
            <person name="Roberts A."/>
            <person name="Saif S."/>
            <person name="Shea T."/>
            <person name="Shenoy N."/>
            <person name="Sisk P."/>
            <person name="Stolte C."/>
            <person name="Sykes S."/>
            <person name="Yandava C."/>
            <person name="Wortman J."/>
            <person name="Nusbaum C."/>
            <person name="Birren B."/>
        </authorList>
    </citation>
    <scope>NUCLEOTIDE SEQUENCE</scope>
    <source>
        <strain evidence="2">R3-111a-1</strain>
    </source>
</reference>
<evidence type="ECO:0000313" key="2">
    <source>
        <dbReference type="EMBL" id="EJT73920.1"/>
    </source>
</evidence>
<dbReference type="Proteomes" id="UP000006039">
    <property type="component" value="Unassembled WGS sequence"/>
</dbReference>
<name>J3P2M8_GAET3</name>
<evidence type="ECO:0000256" key="1">
    <source>
        <dbReference type="SAM" id="MobiDB-lite"/>
    </source>
</evidence>
<dbReference type="AlphaFoldDB" id="J3P2M8"/>
<dbReference type="GeneID" id="20348232"/>
<protein>
    <submittedName>
        <fullName evidence="2 3">Uncharacterized protein</fullName>
    </submittedName>
</protein>
<evidence type="ECO:0000313" key="3">
    <source>
        <dbReference type="EnsemblFungi" id="EJT73920"/>
    </source>
</evidence>
<dbReference type="RefSeq" id="XP_009223864.1">
    <property type="nucleotide sequence ID" value="XM_009225600.1"/>
</dbReference>
<organism evidence="2">
    <name type="scientific">Gaeumannomyces tritici (strain R3-111a-1)</name>
    <name type="common">Wheat and barley take-all root rot fungus</name>
    <name type="synonym">Gaeumannomyces graminis var. tritici</name>
    <dbReference type="NCBI Taxonomy" id="644352"/>
    <lineage>
        <taxon>Eukaryota</taxon>
        <taxon>Fungi</taxon>
        <taxon>Dikarya</taxon>
        <taxon>Ascomycota</taxon>
        <taxon>Pezizomycotina</taxon>
        <taxon>Sordariomycetes</taxon>
        <taxon>Sordariomycetidae</taxon>
        <taxon>Magnaporthales</taxon>
        <taxon>Magnaporthaceae</taxon>
        <taxon>Gaeumannomyces</taxon>
    </lineage>
</organism>
<reference evidence="4" key="1">
    <citation type="submission" date="2010-07" db="EMBL/GenBank/DDBJ databases">
        <title>The genome sequence of Gaeumannomyces graminis var. tritici strain R3-111a-1.</title>
        <authorList>
            <consortium name="The Broad Institute Genome Sequencing Platform"/>
            <person name="Ma L.-J."/>
            <person name="Dead R."/>
            <person name="Young S."/>
            <person name="Zeng Q."/>
            <person name="Koehrsen M."/>
            <person name="Alvarado L."/>
            <person name="Berlin A."/>
            <person name="Chapman S.B."/>
            <person name="Chen Z."/>
            <person name="Freedman E."/>
            <person name="Gellesch M."/>
            <person name="Goldberg J."/>
            <person name="Griggs A."/>
            <person name="Gujja S."/>
            <person name="Heilman E.R."/>
            <person name="Heiman D."/>
            <person name="Hepburn T."/>
            <person name="Howarth C."/>
            <person name="Jen D."/>
            <person name="Larson L."/>
            <person name="Mehta T."/>
            <person name="Neiman D."/>
            <person name="Pearson M."/>
            <person name="Roberts A."/>
            <person name="Saif S."/>
            <person name="Shea T."/>
            <person name="Shenoy N."/>
            <person name="Sisk P."/>
            <person name="Stolte C."/>
            <person name="Sykes S."/>
            <person name="Walk T."/>
            <person name="White J."/>
            <person name="Yandava C."/>
            <person name="Haas B."/>
            <person name="Nusbaum C."/>
            <person name="Birren B."/>
        </authorList>
    </citation>
    <scope>NUCLEOTIDE SEQUENCE [LARGE SCALE GENOMIC DNA]</scope>
    <source>
        <strain evidence="4">R3-111a-1</strain>
    </source>
</reference>
<feature type="region of interest" description="Disordered" evidence="1">
    <location>
        <begin position="28"/>
        <end position="48"/>
    </location>
</feature>